<gene>
    <name evidence="1" type="ORF">VFH_II222840</name>
</gene>
<dbReference type="AlphaFoldDB" id="A0AAV0ZTV1"/>
<name>A0AAV0ZTV1_VICFA</name>
<evidence type="ECO:0000313" key="2">
    <source>
        <dbReference type="Proteomes" id="UP001157006"/>
    </source>
</evidence>
<proteinExistence type="predicted"/>
<sequence>MEGRRDWISAGERREVAAALARRRSWRSICWVAAEIMEEAHSCSSSSVSTTIFMNLCKTGVRKKGLAAKLMLLLLRFAVEAPSNVRVSDSDSGLGLGSGLEFSDELVSSTVSPIFTSFVKSFPTRNNDFDFPNFLMLNQATSRLNYSTIMMLCKILRTRGNNG</sequence>
<reference evidence="1 2" key="1">
    <citation type="submission" date="2023-01" db="EMBL/GenBank/DDBJ databases">
        <authorList>
            <person name="Kreplak J."/>
        </authorList>
    </citation>
    <scope>NUCLEOTIDE SEQUENCE [LARGE SCALE GENOMIC DNA]</scope>
</reference>
<dbReference type="Proteomes" id="UP001157006">
    <property type="component" value="Chromosome 2"/>
</dbReference>
<protein>
    <submittedName>
        <fullName evidence="1">Uncharacterized protein</fullName>
    </submittedName>
</protein>
<keyword evidence="2" id="KW-1185">Reference proteome</keyword>
<organism evidence="1 2">
    <name type="scientific">Vicia faba</name>
    <name type="common">Broad bean</name>
    <name type="synonym">Faba vulgaris</name>
    <dbReference type="NCBI Taxonomy" id="3906"/>
    <lineage>
        <taxon>Eukaryota</taxon>
        <taxon>Viridiplantae</taxon>
        <taxon>Streptophyta</taxon>
        <taxon>Embryophyta</taxon>
        <taxon>Tracheophyta</taxon>
        <taxon>Spermatophyta</taxon>
        <taxon>Magnoliopsida</taxon>
        <taxon>eudicotyledons</taxon>
        <taxon>Gunneridae</taxon>
        <taxon>Pentapetalae</taxon>
        <taxon>rosids</taxon>
        <taxon>fabids</taxon>
        <taxon>Fabales</taxon>
        <taxon>Fabaceae</taxon>
        <taxon>Papilionoideae</taxon>
        <taxon>50 kb inversion clade</taxon>
        <taxon>NPAAA clade</taxon>
        <taxon>Hologalegina</taxon>
        <taxon>IRL clade</taxon>
        <taxon>Fabeae</taxon>
        <taxon>Vicia</taxon>
    </lineage>
</organism>
<dbReference type="EMBL" id="OX451737">
    <property type="protein sequence ID" value="CAI8600433.1"/>
    <property type="molecule type" value="Genomic_DNA"/>
</dbReference>
<evidence type="ECO:0000313" key="1">
    <source>
        <dbReference type="EMBL" id="CAI8600433.1"/>
    </source>
</evidence>
<accession>A0AAV0ZTV1</accession>